<feature type="transmembrane region" description="Helical" evidence="6">
    <location>
        <begin position="436"/>
        <end position="463"/>
    </location>
</feature>
<gene>
    <name evidence="9" type="ORF">FHS83_002923</name>
</gene>
<feature type="transmembrane region" description="Helical" evidence="6">
    <location>
        <begin position="407"/>
        <end position="430"/>
    </location>
</feature>
<keyword evidence="2" id="KW-1003">Cell membrane</keyword>
<feature type="transmembrane region" description="Helical" evidence="6">
    <location>
        <begin position="45"/>
        <end position="63"/>
    </location>
</feature>
<dbReference type="PANTHER" id="PTHR30619:SF1">
    <property type="entry name" value="RECOMBINATION PROTEIN 2"/>
    <property type="match status" value="1"/>
</dbReference>
<feature type="transmembrane region" description="Helical" evidence="6">
    <location>
        <begin position="262"/>
        <end position="288"/>
    </location>
</feature>
<dbReference type="InterPro" id="IPR004477">
    <property type="entry name" value="ComEC_N"/>
</dbReference>
<evidence type="ECO:0000256" key="2">
    <source>
        <dbReference type="ARBA" id="ARBA00022475"/>
    </source>
</evidence>
<dbReference type="Pfam" id="PF13567">
    <property type="entry name" value="DUF4131"/>
    <property type="match status" value="1"/>
</dbReference>
<feature type="domain" description="DUF4131" evidence="8">
    <location>
        <begin position="42"/>
        <end position="195"/>
    </location>
</feature>
<dbReference type="PANTHER" id="PTHR30619">
    <property type="entry name" value="DNA INTERNALIZATION/COMPETENCE PROTEIN COMEC/REC2"/>
    <property type="match status" value="1"/>
</dbReference>
<dbReference type="InterPro" id="IPR025405">
    <property type="entry name" value="DUF4131"/>
</dbReference>
<evidence type="ECO:0000256" key="3">
    <source>
        <dbReference type="ARBA" id="ARBA00022692"/>
    </source>
</evidence>
<dbReference type="AlphaFoldDB" id="A0A846N293"/>
<feature type="transmembrane region" description="Helical" evidence="6">
    <location>
        <begin position="501"/>
        <end position="519"/>
    </location>
</feature>
<feature type="transmembrane region" description="Helical" evidence="6">
    <location>
        <begin position="21"/>
        <end position="39"/>
    </location>
</feature>
<comment type="caution">
    <text evidence="9">The sequence shown here is derived from an EMBL/GenBank/DDBJ whole genome shotgun (WGS) entry which is preliminary data.</text>
</comment>
<evidence type="ECO:0000259" key="7">
    <source>
        <dbReference type="Pfam" id="PF03772"/>
    </source>
</evidence>
<evidence type="ECO:0000313" key="9">
    <source>
        <dbReference type="EMBL" id="NIK89605.1"/>
    </source>
</evidence>
<dbReference type="Pfam" id="PF03772">
    <property type="entry name" value="Competence"/>
    <property type="match status" value="1"/>
</dbReference>
<proteinExistence type="predicted"/>
<evidence type="ECO:0000259" key="8">
    <source>
        <dbReference type="Pfam" id="PF13567"/>
    </source>
</evidence>
<feature type="transmembrane region" description="Helical" evidence="6">
    <location>
        <begin position="300"/>
        <end position="318"/>
    </location>
</feature>
<dbReference type="InterPro" id="IPR052159">
    <property type="entry name" value="Competence_DNA_uptake"/>
</dbReference>
<dbReference type="GO" id="GO:0005886">
    <property type="term" value="C:plasma membrane"/>
    <property type="evidence" value="ECO:0007669"/>
    <property type="project" value="UniProtKB-SubCell"/>
</dbReference>
<name>A0A846N293_9PROT</name>
<keyword evidence="10" id="KW-1185">Reference proteome</keyword>
<keyword evidence="4 6" id="KW-1133">Transmembrane helix</keyword>
<evidence type="ECO:0000256" key="1">
    <source>
        <dbReference type="ARBA" id="ARBA00004651"/>
    </source>
</evidence>
<sequence>MADGLRNIRASALSDRIRWPLWLPVAQGAGIGWYFALLQEPPLKTAYGALAMALLAGVLAVFSPSARLKILLALVAAFALGFGTAKLRSDSVAAPVLTERIGPLHITALVVGSEPRGYGSRLLLEPFPIDRLGARTPKYIRLTVRAHSAVPRPGDWVEVIAILMPPPEPSMPGDYDFGRWAYFQQIGAVGYLYGVPQEIAPPRLHTLLEKLRAGLEDLRGRMTARVRSIIPGRDGVISAALITGQRVDIDASDQTAFRDSGLMHVLSISGLHLALAGGFFFWTIRAFFALFPSIVLRHPIKKWAAIGALAGSTFYLLISGCEAPAVRSWIMLAVMFCAILVDRPALSMRSVALSAGFILLVTPENMLDPGCQMSFAAVIGLIAFAEWSAAHRGEETRKSWLFKAWQYLGGICITSIIAGLCTAPIAIFHFDRASPFGILANLAALPVVGAVIMPAATAAMVLMPFGLDEWTLIIMGKGVAVMMAIAHWVAALPGAGTVVPAWPGAAVAAVMTGGLWIAFWRKSWRWLGLLPVLGGIAFALTAEPPDLLVARDGRTVALRLNDGRFGFIGKVKDRYAAENWLRRAGDERKPDEAIGGAGMTCDALGCIARLRGATVAVDLRAEALGEDCTTADILVSATQAHGFCVGPKLVIDRSDLDANGAYAVRFNPLTVETVAGLRGQRPWSGRSTQPSP</sequence>
<evidence type="ECO:0000256" key="4">
    <source>
        <dbReference type="ARBA" id="ARBA00022989"/>
    </source>
</evidence>
<feature type="domain" description="ComEC/Rec2-related protein" evidence="7">
    <location>
        <begin position="241"/>
        <end position="522"/>
    </location>
</feature>
<feature type="transmembrane region" description="Helical" evidence="6">
    <location>
        <begin position="526"/>
        <end position="542"/>
    </location>
</feature>
<keyword evidence="5 6" id="KW-0472">Membrane</keyword>
<evidence type="ECO:0000256" key="5">
    <source>
        <dbReference type="ARBA" id="ARBA00023136"/>
    </source>
</evidence>
<accession>A0A846N293</accession>
<evidence type="ECO:0000256" key="6">
    <source>
        <dbReference type="SAM" id="Phobius"/>
    </source>
</evidence>
<protein>
    <submittedName>
        <fullName evidence="9">Competence protein ComEC</fullName>
    </submittedName>
</protein>
<feature type="transmembrane region" description="Helical" evidence="6">
    <location>
        <begin position="470"/>
        <end position="489"/>
    </location>
</feature>
<organism evidence="9 10">
    <name type="scientific">Rhizomicrobium palustre</name>
    <dbReference type="NCBI Taxonomy" id="189966"/>
    <lineage>
        <taxon>Bacteria</taxon>
        <taxon>Pseudomonadati</taxon>
        <taxon>Pseudomonadota</taxon>
        <taxon>Alphaproteobacteria</taxon>
        <taxon>Micropepsales</taxon>
        <taxon>Micropepsaceae</taxon>
        <taxon>Rhizomicrobium</taxon>
    </lineage>
</organism>
<evidence type="ECO:0000313" key="10">
    <source>
        <dbReference type="Proteomes" id="UP000570514"/>
    </source>
</evidence>
<reference evidence="9 10" key="1">
    <citation type="submission" date="2020-03" db="EMBL/GenBank/DDBJ databases">
        <title>Genomic Encyclopedia of Type Strains, Phase IV (KMG-IV): sequencing the most valuable type-strain genomes for metagenomic binning, comparative biology and taxonomic classification.</title>
        <authorList>
            <person name="Goeker M."/>
        </authorList>
    </citation>
    <scope>NUCLEOTIDE SEQUENCE [LARGE SCALE GENOMIC DNA]</scope>
    <source>
        <strain evidence="9 10">DSM 19867</strain>
    </source>
</reference>
<dbReference type="NCBIfam" id="TIGR00360">
    <property type="entry name" value="ComEC_N-term"/>
    <property type="match status" value="1"/>
</dbReference>
<keyword evidence="3 6" id="KW-0812">Transmembrane</keyword>
<dbReference type="Proteomes" id="UP000570514">
    <property type="component" value="Unassembled WGS sequence"/>
</dbReference>
<dbReference type="RefSeq" id="WP_167083677.1">
    <property type="nucleotide sequence ID" value="NZ_BAAADC010000001.1"/>
</dbReference>
<dbReference type="EMBL" id="JAASRM010000001">
    <property type="protein sequence ID" value="NIK89605.1"/>
    <property type="molecule type" value="Genomic_DNA"/>
</dbReference>
<comment type="subcellular location">
    <subcellularLocation>
        <location evidence="1">Cell membrane</location>
        <topology evidence="1">Multi-pass membrane protein</topology>
    </subcellularLocation>
</comment>